<dbReference type="Proteomes" id="UP000000844">
    <property type="component" value="Chromosome"/>
</dbReference>
<feature type="transmembrane region" description="Helical" evidence="1">
    <location>
        <begin position="120"/>
        <end position="136"/>
    </location>
</feature>
<feature type="transmembrane region" description="Helical" evidence="1">
    <location>
        <begin position="21"/>
        <end position="47"/>
    </location>
</feature>
<evidence type="ECO:0000313" key="2">
    <source>
        <dbReference type="EMBL" id="ADD43804.1"/>
    </source>
</evidence>
<sequence length="265" mass="29160">MRMTLALARAGFRRYSTYRQATAASILTNSMFGFLRVYVLFAAVAAAGGVAGGYTREQLSTYTWVTQGMIGVVALWGWNELADKVRTGEVVGDLLRPVNPIWTYFATDLGRAGFASCTRLLAPIVVGALVFPFYWPRHPASYPLFLVSVLLAVSVCFALRYLVNLSAFWLLDSRGITAVWTLVSGLGAGLYFPMSFLPGWLAFVMQYLTPFPSIMQFPADVLVERDGFGGQFTRLAVQALWALICLAIVFAVQRRAVRKLVVQGG</sequence>
<dbReference type="EMBL" id="CP001778">
    <property type="protein sequence ID" value="ADD43804.1"/>
    <property type="molecule type" value="Genomic_DNA"/>
</dbReference>
<organism evidence="2 3">
    <name type="scientific">Stackebrandtia nassauensis (strain DSM 44728 / CIP 108903 / NRRL B-16338 / NBRC 102104 / LLR-40K-21)</name>
    <dbReference type="NCBI Taxonomy" id="446470"/>
    <lineage>
        <taxon>Bacteria</taxon>
        <taxon>Bacillati</taxon>
        <taxon>Actinomycetota</taxon>
        <taxon>Actinomycetes</taxon>
        <taxon>Glycomycetales</taxon>
        <taxon>Glycomycetaceae</taxon>
        <taxon>Stackebrandtia</taxon>
    </lineage>
</organism>
<dbReference type="InterPro" id="IPR010390">
    <property type="entry name" value="ABC-2_transporter-like"/>
</dbReference>
<dbReference type="Pfam" id="PF06182">
    <property type="entry name" value="ABC2_membrane_6"/>
    <property type="match status" value="1"/>
</dbReference>
<keyword evidence="1" id="KW-0472">Membrane</keyword>
<keyword evidence="1" id="KW-1133">Transmembrane helix</keyword>
<dbReference type="KEGG" id="sna:Snas_4153"/>
<evidence type="ECO:0000256" key="1">
    <source>
        <dbReference type="SAM" id="Phobius"/>
    </source>
</evidence>
<feature type="transmembrane region" description="Helical" evidence="1">
    <location>
        <begin position="142"/>
        <end position="163"/>
    </location>
</feature>
<protein>
    <recommendedName>
        <fullName evidence="4">ABC transporter permease protein</fullName>
    </recommendedName>
</protein>
<keyword evidence="3" id="KW-1185">Reference proteome</keyword>
<feature type="transmembrane region" description="Helical" evidence="1">
    <location>
        <begin position="175"/>
        <end position="203"/>
    </location>
</feature>
<dbReference type="PANTHER" id="PTHR36832">
    <property type="entry name" value="SLR1174 PROTEIN-RELATED"/>
    <property type="match status" value="1"/>
</dbReference>
<proteinExistence type="predicted"/>
<dbReference type="PANTHER" id="PTHR36832:SF2">
    <property type="entry name" value="INTEGRAL MEMBRANE PROTEIN"/>
    <property type="match status" value="1"/>
</dbReference>
<accession>D3Q154</accession>
<evidence type="ECO:0000313" key="3">
    <source>
        <dbReference type="Proteomes" id="UP000000844"/>
    </source>
</evidence>
<evidence type="ECO:0008006" key="4">
    <source>
        <dbReference type="Google" id="ProtNLM"/>
    </source>
</evidence>
<name>D3Q154_STANL</name>
<dbReference type="STRING" id="446470.Snas_4153"/>
<dbReference type="HOGENOM" id="CLU_084465_0_1_11"/>
<feature type="transmembrane region" description="Helical" evidence="1">
    <location>
        <begin position="235"/>
        <end position="252"/>
    </location>
</feature>
<dbReference type="eggNOG" id="COG4587">
    <property type="taxonomic scope" value="Bacteria"/>
</dbReference>
<dbReference type="AlphaFoldDB" id="D3Q154"/>
<dbReference type="OrthoDB" id="62003at2"/>
<gene>
    <name evidence="2" type="ordered locus">Snas_4153</name>
</gene>
<dbReference type="RefSeq" id="WP_013019375.1">
    <property type="nucleotide sequence ID" value="NC_013947.1"/>
</dbReference>
<feature type="transmembrane region" description="Helical" evidence="1">
    <location>
        <begin position="59"/>
        <end position="78"/>
    </location>
</feature>
<reference evidence="2 3" key="1">
    <citation type="journal article" date="2009" name="Stand. Genomic Sci.">
        <title>Complete genome sequence of Stackebrandtia nassauensis type strain (LLR-40K-21).</title>
        <authorList>
            <person name="Munk C."/>
            <person name="Lapidus A."/>
            <person name="Copeland A."/>
            <person name="Jando M."/>
            <person name="Mayilraj S."/>
            <person name="Glavina Del Rio T."/>
            <person name="Nolan M."/>
            <person name="Chen F."/>
            <person name="Lucas S."/>
            <person name="Tice H."/>
            <person name="Cheng J.F."/>
            <person name="Han C."/>
            <person name="Detter J.C."/>
            <person name="Bruce D."/>
            <person name="Goodwin L."/>
            <person name="Chain P."/>
            <person name="Pitluck S."/>
            <person name="Goker M."/>
            <person name="Ovchinikova G."/>
            <person name="Pati A."/>
            <person name="Ivanova N."/>
            <person name="Mavromatis K."/>
            <person name="Chen A."/>
            <person name="Palaniappan K."/>
            <person name="Land M."/>
            <person name="Hauser L."/>
            <person name="Chang Y.J."/>
            <person name="Jeffries C.D."/>
            <person name="Bristow J."/>
            <person name="Eisen J.A."/>
            <person name="Markowitz V."/>
            <person name="Hugenholtz P."/>
            <person name="Kyrpides N.C."/>
            <person name="Klenk H.P."/>
        </authorList>
    </citation>
    <scope>NUCLEOTIDE SEQUENCE [LARGE SCALE GENOMIC DNA]</scope>
    <source>
        <strain evidence="3">DSM 44728 / CIP 108903 / NRRL B-16338 / NBRC 102104 / LLR-40K-21</strain>
    </source>
</reference>
<keyword evidence="1" id="KW-0812">Transmembrane</keyword>